<evidence type="ECO:0000313" key="2">
    <source>
        <dbReference type="EMBL" id="VYU26634.1"/>
    </source>
</evidence>
<dbReference type="PROSITE" id="PS51379">
    <property type="entry name" value="4FE4S_FER_2"/>
    <property type="match status" value="1"/>
</dbReference>
<dbReference type="SUPFAM" id="SSF54862">
    <property type="entry name" value="4Fe-4S ferredoxins"/>
    <property type="match status" value="1"/>
</dbReference>
<dbReference type="AlphaFoldDB" id="A0A6N3DFR5"/>
<dbReference type="InterPro" id="IPR017896">
    <property type="entry name" value="4Fe4S_Fe-S-bd"/>
</dbReference>
<reference evidence="2" key="1">
    <citation type="submission" date="2019-11" db="EMBL/GenBank/DDBJ databases">
        <authorList>
            <person name="Feng L."/>
        </authorList>
    </citation>
    <scope>NUCLEOTIDE SEQUENCE</scope>
    <source>
        <strain evidence="2">VrattiLFYP33</strain>
    </source>
</reference>
<evidence type="ECO:0000259" key="1">
    <source>
        <dbReference type="PROSITE" id="PS51379"/>
    </source>
</evidence>
<dbReference type="EMBL" id="CACRUX010000057">
    <property type="protein sequence ID" value="VYU26634.1"/>
    <property type="molecule type" value="Genomic_DNA"/>
</dbReference>
<dbReference type="SUPFAM" id="SSF51395">
    <property type="entry name" value="FMN-linked oxidoreductases"/>
    <property type="match status" value="1"/>
</dbReference>
<dbReference type="RefSeq" id="WP_156705168.1">
    <property type="nucleotide sequence ID" value="NZ_CACRUX010000057.1"/>
</dbReference>
<proteinExistence type="predicted"/>
<accession>A0A6N3DFR5</accession>
<gene>
    <name evidence="2" type="ORF">VRLFYP33_01591</name>
</gene>
<feature type="domain" description="4Fe-4S ferredoxin-type" evidence="1">
    <location>
        <begin position="438"/>
        <end position="469"/>
    </location>
</feature>
<organism evidence="2">
    <name type="scientific">Veillonella ratti</name>
    <dbReference type="NCBI Taxonomy" id="103892"/>
    <lineage>
        <taxon>Bacteria</taxon>
        <taxon>Bacillati</taxon>
        <taxon>Bacillota</taxon>
        <taxon>Negativicutes</taxon>
        <taxon>Veillonellales</taxon>
        <taxon>Veillonellaceae</taxon>
        <taxon>Veillonella</taxon>
    </lineage>
</organism>
<protein>
    <submittedName>
        <fullName evidence="2">Putative selenate reductase subunit YgfK</fullName>
    </submittedName>
</protein>
<dbReference type="Gene3D" id="3.30.70.20">
    <property type="match status" value="1"/>
</dbReference>
<sequence length="562" mass="62771">MSDIMYPVSFDKLMNHILQEYALHQRIYNVTKIHHYEGTKVLKLFGKTLENPLGPAAGPHTQLAQNIIAAYVGGARFIELKTVQTMYGEELGIPRPCIYSNDESYNVEWSAEYRADEAMAEYIKAWFALKLISKEFGLGSPDGFIFNMSVGYNLAGIKDPLIDAFIENLKDAGKTETWQACKAWTLANLDRFKQIDAAYVENINSDICQSITLSTMHGCPANEIEAICSYLLEEKGLNLYLKCNPTLLGYDRVRTLLDDAGFAYVKFDKHQFEVDPTMADAVPMIERLQALGQKCGKQFGVKLTNTFPVQILEKELPGEQMYMAGKALLPLTITLAAELSRALDGKLAISYSGGADRKSIGDIFETGIWPITVCTTLLQGAGYDQLDDLAKRVESKDYDSITALNVPAIEKLAQTVALSPEFHKTEAMRIKRAKQPGFQAAHSEDYRCRVTCGTCVRVCPNRSNELVTVDGQKLIIHIDEACNECGNCACNCIEPCQPYKDRLTFFLDKARLQASENDGFYKAGEEWGFRFKGQEAVLPLEKLPSPLQSIVSAFSKELPYYL</sequence>
<name>A0A6N3DFR5_9FIRM</name>